<dbReference type="InterPro" id="IPR052609">
    <property type="entry name" value="Ribosome_Biogenesis_Reg"/>
</dbReference>
<dbReference type="Proteomes" id="UP000800094">
    <property type="component" value="Unassembled WGS sequence"/>
</dbReference>
<evidence type="ECO:0000259" key="2">
    <source>
        <dbReference type="Pfam" id="PF10441"/>
    </source>
</evidence>
<dbReference type="PANTHER" id="PTHR15682">
    <property type="entry name" value="UNHEALTHY RIBOSOME BIOGENESIS PROTEIN 2 HOMOLOG"/>
    <property type="match status" value="1"/>
</dbReference>
<evidence type="ECO:0000313" key="3">
    <source>
        <dbReference type="EMBL" id="KAF2251725.1"/>
    </source>
</evidence>
<feature type="domain" description="Nucleolar 27S pre-rRNA processing Urb2/Npa2 C-terminal" evidence="2">
    <location>
        <begin position="1260"/>
        <end position="1483"/>
    </location>
</feature>
<feature type="compositionally biased region" description="Basic and acidic residues" evidence="1">
    <location>
        <begin position="142"/>
        <end position="151"/>
    </location>
</feature>
<reference evidence="3" key="1">
    <citation type="journal article" date="2020" name="Stud. Mycol.">
        <title>101 Dothideomycetes genomes: a test case for predicting lifestyles and emergence of pathogens.</title>
        <authorList>
            <person name="Haridas S."/>
            <person name="Albert R."/>
            <person name="Binder M."/>
            <person name="Bloem J."/>
            <person name="Labutti K."/>
            <person name="Salamov A."/>
            <person name="Andreopoulos B."/>
            <person name="Baker S."/>
            <person name="Barry K."/>
            <person name="Bills G."/>
            <person name="Bluhm B."/>
            <person name="Cannon C."/>
            <person name="Castanera R."/>
            <person name="Culley D."/>
            <person name="Daum C."/>
            <person name="Ezra D."/>
            <person name="Gonzalez J."/>
            <person name="Henrissat B."/>
            <person name="Kuo A."/>
            <person name="Liang C."/>
            <person name="Lipzen A."/>
            <person name="Lutzoni F."/>
            <person name="Magnuson J."/>
            <person name="Mondo S."/>
            <person name="Nolan M."/>
            <person name="Ohm R."/>
            <person name="Pangilinan J."/>
            <person name="Park H.-J."/>
            <person name="Ramirez L."/>
            <person name="Alfaro M."/>
            <person name="Sun H."/>
            <person name="Tritt A."/>
            <person name="Yoshinaga Y."/>
            <person name="Zwiers L.-H."/>
            <person name="Turgeon B."/>
            <person name="Goodwin S."/>
            <person name="Spatafora J."/>
            <person name="Crous P."/>
            <person name="Grigoriev I."/>
        </authorList>
    </citation>
    <scope>NUCLEOTIDE SEQUENCE</scope>
    <source>
        <strain evidence="3">CBS 122368</strain>
    </source>
</reference>
<evidence type="ECO:0000313" key="4">
    <source>
        <dbReference type="Proteomes" id="UP000800094"/>
    </source>
</evidence>
<dbReference type="OrthoDB" id="160374at2759"/>
<name>A0A6A6IMC9_9PLEO</name>
<keyword evidence="4" id="KW-1185">Reference proteome</keyword>
<accession>A0A6A6IMC9</accession>
<feature type="region of interest" description="Disordered" evidence="1">
    <location>
        <begin position="133"/>
        <end position="190"/>
    </location>
</feature>
<dbReference type="InterPro" id="IPR018849">
    <property type="entry name" value="Urb2/Npa2_C"/>
</dbReference>
<dbReference type="InterPro" id="IPR016024">
    <property type="entry name" value="ARM-type_fold"/>
</dbReference>
<dbReference type="GO" id="GO:0042254">
    <property type="term" value="P:ribosome biogenesis"/>
    <property type="evidence" value="ECO:0007669"/>
    <property type="project" value="TreeGrafter"/>
</dbReference>
<dbReference type="EMBL" id="ML987192">
    <property type="protein sequence ID" value="KAF2251725.1"/>
    <property type="molecule type" value="Genomic_DNA"/>
</dbReference>
<dbReference type="SUPFAM" id="SSF48371">
    <property type="entry name" value="ARM repeat"/>
    <property type="match status" value="1"/>
</dbReference>
<sequence>MATMIQPPETVPAPTRPRLQAINQDFSDINEQIHRAARIIGLPDDWETLRGDSRLAVIQSLVRARAEWVLRWLLDKLKNTEDVGAQARANVKTWRLTDWMIHVLPVSRCAPYLRDADFLTIFEKTLEESFGTDATIQPVPVPHDRHPRDVSDSSETVYEDPQPSRKRKRGSSGTSTPSKRAAGEEPPQAELFEAATAVVRSVRDRASSHESGEKAVQGEHMKMVLKTETAQVARILKYWLNATQKLVQVLAGQIGSNSAGFLDLTPVMDIWDLRSIDKDGSGPSTEQFSTECLIPALILSETLRAFALEQQNTPESLQYASQALDRLFARHILAPSRAAFFNDASTETAKEGGAKRFKAELLSTNLAPLRAKLLQAAQIEDAGQPMPTYFNPLFAAIPQLLDLAIRSSPARTPRSRIAEKPWIQAVFVALVECAGCSLEPPEFVTPRASIVVVERSLQVLASHDISIDSEIIKDLLWFHSGLEFPLKQKRVVHWSLVAALIDLDAGIFVPDSRSSPSTSGGRPNDLAEFLFEQISATTFNDGNRMDDDKMVVDGPKDRPTLAETHGKEEHFGREAVAGKIVIPIMSAFARNRNLTGFLGKWDTQLCKIAQDDRRPLKELTPPIWQDRGLANALAGFFEQSLTPTQISKLFREHSKRLEPEIQADEQESAAPDFSAEAFSSAVLIQAMLGSVRADETIEAVHAELLSLWKSYALRVQYEHRGSASSLGLSWMTLSQLLIALWPTHFHGSSSSQQELLYPLIDQASRDVVGGRKDQTEVSVDSYSRSTALAFMFTACDCLRALPDTKELIRKKLRKALKSLSPGQLRDTELIKMTEIFCAEYAQLLECFERDACQASLSGLLSSISKFDNGFSEQTSQALSQCVFAYGSVSLQASYMTALLKALTQDDKRLRTLVIDAFLQLTPSSISRELREAALDKITDMLASGPEDVNALLSIMVHLMEVPNATAKVSSEGSILFDVAQRLHDGQLETPSSLSLLLNLARLTLRHIIPNKDQEQNKRFLETYGSKIVSVTKKTRRCFPARLAVLRGTLLATHKEGMLLTAGQFVSLLVACLEEETASHEHILEAFNDIPFQTLRSHEDIFQNAQASLRAWIESREPLRHLLSTPCDATLPAVPSTLWPCLHTTLARYRLYPDTKQFIHFSVSLLHEPLTAKDKVAILNAVREVLLPLPHLEKLALATVCTQSGPGSDPASPYRILATILATFEDKQGDDATIREQQLALLPKVCTLLGKSPNHAACNALLDGVNTIIRDKPSLTTQYSIECVLTVLVKLVSRHSSRLSTEHAPTIFGRLCETSRMLLLLHRGRLGGRFHLLLPLLQNLLFCLFIPNAGRHAALPPWLQSTRLTPANASQYTRVLSTLCSPTQSSVQRPSHHSRSAGSKKELNDPVKAAREYASQYVYPLLSSFCRFQLNGRLDPQVREKLMPGIREVVGVGAMDRAGLDAMFAGLDTSTRDVWRGLWAEWLRANGRREPGRDGA</sequence>
<dbReference type="RefSeq" id="XP_033686729.1">
    <property type="nucleotide sequence ID" value="XM_033828341.1"/>
</dbReference>
<evidence type="ECO:0000256" key="1">
    <source>
        <dbReference type="SAM" id="MobiDB-lite"/>
    </source>
</evidence>
<organism evidence="3 4">
    <name type="scientific">Trematosphaeria pertusa</name>
    <dbReference type="NCBI Taxonomy" id="390896"/>
    <lineage>
        <taxon>Eukaryota</taxon>
        <taxon>Fungi</taxon>
        <taxon>Dikarya</taxon>
        <taxon>Ascomycota</taxon>
        <taxon>Pezizomycotina</taxon>
        <taxon>Dothideomycetes</taxon>
        <taxon>Pleosporomycetidae</taxon>
        <taxon>Pleosporales</taxon>
        <taxon>Massarineae</taxon>
        <taxon>Trematosphaeriaceae</taxon>
        <taxon>Trematosphaeria</taxon>
    </lineage>
</organism>
<dbReference type="GO" id="GO:0005730">
    <property type="term" value="C:nucleolus"/>
    <property type="evidence" value="ECO:0007669"/>
    <property type="project" value="TreeGrafter"/>
</dbReference>
<feature type="region of interest" description="Disordered" evidence="1">
    <location>
        <begin position="1382"/>
        <end position="1403"/>
    </location>
</feature>
<protein>
    <recommendedName>
        <fullName evidence="2">Nucleolar 27S pre-rRNA processing Urb2/Npa2 C-terminal domain-containing protein</fullName>
    </recommendedName>
</protein>
<dbReference type="Pfam" id="PF10441">
    <property type="entry name" value="Urb2"/>
    <property type="match status" value="1"/>
</dbReference>
<gene>
    <name evidence="3" type="ORF">BU26DRAFT_516492</name>
</gene>
<dbReference type="GeneID" id="54581671"/>
<proteinExistence type="predicted"/>
<dbReference type="PANTHER" id="PTHR15682:SF2">
    <property type="entry name" value="UNHEALTHY RIBOSOME BIOGENESIS PROTEIN 2 HOMOLOG"/>
    <property type="match status" value="1"/>
</dbReference>